<evidence type="ECO:0000256" key="7">
    <source>
        <dbReference type="ARBA" id="ARBA00022840"/>
    </source>
</evidence>
<feature type="domain" description="RecF/RecN/SMC N-terminal" evidence="10">
    <location>
        <begin position="3"/>
        <end position="345"/>
    </location>
</feature>
<evidence type="ECO:0000256" key="6">
    <source>
        <dbReference type="ARBA" id="ARBA00022741"/>
    </source>
</evidence>
<dbReference type="InterPro" id="IPR001238">
    <property type="entry name" value="DNA-binding_RecF"/>
</dbReference>
<protein>
    <recommendedName>
        <fullName evidence="3 9">DNA replication and repair protein RecF</fullName>
    </recommendedName>
</protein>
<keyword evidence="9" id="KW-0742">SOS response</keyword>
<dbReference type="GO" id="GO:0009432">
    <property type="term" value="P:SOS response"/>
    <property type="evidence" value="ECO:0007669"/>
    <property type="project" value="UniProtKB-UniRule"/>
</dbReference>
<keyword evidence="7 9" id="KW-0067">ATP-binding</keyword>
<dbReference type="Pfam" id="PF02463">
    <property type="entry name" value="SMC_N"/>
    <property type="match status" value="1"/>
</dbReference>
<evidence type="ECO:0000256" key="1">
    <source>
        <dbReference type="ARBA" id="ARBA00004496"/>
    </source>
</evidence>
<evidence type="ECO:0000313" key="11">
    <source>
        <dbReference type="EMBL" id="RZO77735.1"/>
    </source>
</evidence>
<dbReference type="Gene3D" id="3.40.50.300">
    <property type="entry name" value="P-loop containing nucleotide triphosphate hydrolases"/>
    <property type="match status" value="1"/>
</dbReference>
<feature type="binding site" evidence="9">
    <location>
        <begin position="30"/>
        <end position="37"/>
    </location>
    <ligand>
        <name>ATP</name>
        <dbReference type="ChEBI" id="CHEBI:30616"/>
    </ligand>
</feature>
<dbReference type="GO" id="GO:0005737">
    <property type="term" value="C:cytoplasm"/>
    <property type="evidence" value="ECO:0007669"/>
    <property type="project" value="UniProtKB-SubCell"/>
</dbReference>
<dbReference type="Gene3D" id="1.20.1050.90">
    <property type="entry name" value="RecF/RecN/SMC, N-terminal domain"/>
    <property type="match status" value="1"/>
</dbReference>
<comment type="similarity">
    <text evidence="2 9">Belongs to the RecF family.</text>
</comment>
<dbReference type="PROSITE" id="PS00617">
    <property type="entry name" value="RECF_1"/>
    <property type="match status" value="1"/>
</dbReference>
<comment type="function">
    <text evidence="9">The RecF protein is involved in DNA metabolism; it is required for DNA replication and normal SOS inducibility. RecF binds preferentially to single-stranded, linear DNA. It also seems to bind ATP.</text>
</comment>
<evidence type="ECO:0000256" key="3">
    <source>
        <dbReference type="ARBA" id="ARBA00020170"/>
    </source>
</evidence>
<evidence type="ECO:0000313" key="12">
    <source>
        <dbReference type="Proteomes" id="UP000316199"/>
    </source>
</evidence>
<accession>A0A520S5G5</accession>
<dbReference type="GO" id="GO:0003697">
    <property type="term" value="F:single-stranded DNA binding"/>
    <property type="evidence" value="ECO:0007669"/>
    <property type="project" value="UniProtKB-UniRule"/>
</dbReference>
<evidence type="ECO:0000256" key="8">
    <source>
        <dbReference type="ARBA" id="ARBA00023125"/>
    </source>
</evidence>
<evidence type="ECO:0000259" key="10">
    <source>
        <dbReference type="Pfam" id="PF02463"/>
    </source>
</evidence>
<dbReference type="HAMAP" id="MF_00365">
    <property type="entry name" value="RecF"/>
    <property type="match status" value="1"/>
</dbReference>
<keyword evidence="8 9" id="KW-0238">DNA-binding</keyword>
<evidence type="ECO:0000256" key="4">
    <source>
        <dbReference type="ARBA" id="ARBA00022490"/>
    </source>
</evidence>
<dbReference type="GO" id="GO:0006260">
    <property type="term" value="P:DNA replication"/>
    <property type="evidence" value="ECO:0007669"/>
    <property type="project" value="UniProtKB-UniRule"/>
</dbReference>
<name>A0A520S5G5_9GAMM</name>
<dbReference type="EMBL" id="SHAG01000001">
    <property type="protein sequence ID" value="RZO77735.1"/>
    <property type="molecule type" value="Genomic_DNA"/>
</dbReference>
<dbReference type="GO" id="GO:0005524">
    <property type="term" value="F:ATP binding"/>
    <property type="evidence" value="ECO:0007669"/>
    <property type="project" value="UniProtKB-UniRule"/>
</dbReference>
<sequence>MRLSRLQIRNIRNIGEASLELGPSINLIVGPNGSGKTSVLESFYFLGTARTFRTGKQHTLLKEGEDVCLVKGVSESGQEMSVLGQNGLSKKMTLGGRLVERASELAEKMPFVVLGPQTVNLLVGGPEYRRRFLNWGVFHVEPGFRRVWEGAKRCLSQRNRLLKSGGVVSEEVDSWTAEFVRLSERIHLYRKSYMSSFKEKFKEISEITGLAGIEVGYRRGWSTGVSLKEDLATSLHADVKKGYTSKGFHRADMVITVGKREAAGFCSRGELKRLSWALLLAQGEELRGEVIYLVDDLTSELDKNSRKRICRYLDENGSQLVVTGANEEELSSCWQNNGNTMFHVEHGVVTKE</sequence>
<dbReference type="InterPro" id="IPR042174">
    <property type="entry name" value="RecF_2"/>
</dbReference>
<dbReference type="InterPro" id="IPR018078">
    <property type="entry name" value="DNA-binding_RecF_CS"/>
</dbReference>
<dbReference type="GO" id="GO:0006302">
    <property type="term" value="P:double-strand break repair"/>
    <property type="evidence" value="ECO:0007669"/>
    <property type="project" value="TreeGrafter"/>
</dbReference>
<evidence type="ECO:0000256" key="9">
    <source>
        <dbReference type="HAMAP-Rule" id="MF_00365"/>
    </source>
</evidence>
<gene>
    <name evidence="9 11" type="primary">recF</name>
    <name evidence="11" type="ORF">EVA68_00480</name>
</gene>
<dbReference type="InterPro" id="IPR003395">
    <property type="entry name" value="RecF/RecN/SMC_N"/>
</dbReference>
<keyword evidence="9" id="KW-0234">DNA repair</keyword>
<keyword evidence="6 9" id="KW-0547">Nucleotide-binding</keyword>
<dbReference type="SUPFAM" id="SSF52540">
    <property type="entry name" value="P-loop containing nucleoside triphosphate hydrolases"/>
    <property type="match status" value="1"/>
</dbReference>
<evidence type="ECO:0000256" key="2">
    <source>
        <dbReference type="ARBA" id="ARBA00008016"/>
    </source>
</evidence>
<keyword evidence="9" id="KW-0227">DNA damage</keyword>
<dbReference type="Proteomes" id="UP000316199">
    <property type="component" value="Unassembled WGS sequence"/>
</dbReference>
<keyword evidence="5 9" id="KW-0235">DNA replication</keyword>
<proteinExistence type="inferred from homology"/>
<reference evidence="11 12" key="1">
    <citation type="submission" date="2019-02" db="EMBL/GenBank/DDBJ databases">
        <title>Prokaryotic population dynamics and viral predation in marine succession experiment using metagenomics: the confinement effect.</title>
        <authorList>
            <person name="Haro-Moreno J.M."/>
            <person name="Rodriguez-Valera F."/>
            <person name="Lopez-Perez M."/>
        </authorList>
    </citation>
    <scope>NUCLEOTIDE SEQUENCE [LARGE SCALE GENOMIC DNA]</scope>
    <source>
        <strain evidence="11">MED-G157</strain>
    </source>
</reference>
<dbReference type="PANTHER" id="PTHR32182">
    <property type="entry name" value="DNA REPLICATION AND REPAIR PROTEIN RECF"/>
    <property type="match status" value="1"/>
</dbReference>
<dbReference type="GO" id="GO:0000731">
    <property type="term" value="P:DNA synthesis involved in DNA repair"/>
    <property type="evidence" value="ECO:0007669"/>
    <property type="project" value="TreeGrafter"/>
</dbReference>
<dbReference type="NCBIfam" id="TIGR00611">
    <property type="entry name" value="recf"/>
    <property type="match status" value="1"/>
</dbReference>
<keyword evidence="4 9" id="KW-0963">Cytoplasm</keyword>
<dbReference type="InterPro" id="IPR027417">
    <property type="entry name" value="P-loop_NTPase"/>
</dbReference>
<organism evidence="11 12">
    <name type="scientific">OM182 bacterium</name>
    <dbReference type="NCBI Taxonomy" id="2510334"/>
    <lineage>
        <taxon>Bacteria</taxon>
        <taxon>Pseudomonadati</taxon>
        <taxon>Pseudomonadota</taxon>
        <taxon>Gammaproteobacteria</taxon>
        <taxon>OMG group</taxon>
        <taxon>OM182 clade</taxon>
    </lineage>
</organism>
<evidence type="ECO:0000256" key="5">
    <source>
        <dbReference type="ARBA" id="ARBA00022705"/>
    </source>
</evidence>
<comment type="subcellular location">
    <subcellularLocation>
        <location evidence="1 9">Cytoplasm</location>
    </subcellularLocation>
</comment>
<dbReference type="PANTHER" id="PTHR32182:SF0">
    <property type="entry name" value="DNA REPLICATION AND REPAIR PROTEIN RECF"/>
    <property type="match status" value="1"/>
</dbReference>
<comment type="caution">
    <text evidence="11">The sequence shown here is derived from an EMBL/GenBank/DDBJ whole genome shotgun (WGS) entry which is preliminary data.</text>
</comment>
<dbReference type="AlphaFoldDB" id="A0A520S5G5"/>